<evidence type="ECO:0000256" key="1">
    <source>
        <dbReference type="SAM" id="MobiDB-lite"/>
    </source>
</evidence>
<proteinExistence type="predicted"/>
<reference evidence="2" key="2">
    <citation type="submission" date="2021-01" db="EMBL/GenBank/DDBJ databases">
        <authorList>
            <person name="Schikora-Tamarit M.A."/>
        </authorList>
    </citation>
    <scope>NUCLEOTIDE SEQUENCE</scope>
    <source>
        <strain evidence="2">CBS2887</strain>
    </source>
</reference>
<evidence type="ECO:0000313" key="3">
    <source>
        <dbReference type="Proteomes" id="UP000774326"/>
    </source>
</evidence>
<comment type="caution">
    <text evidence="2">The sequence shown here is derived from an EMBL/GenBank/DDBJ whole genome shotgun (WGS) entry which is preliminary data.</text>
</comment>
<dbReference type="Proteomes" id="UP000774326">
    <property type="component" value="Unassembled WGS sequence"/>
</dbReference>
<dbReference type="AlphaFoldDB" id="A0A9P8QC33"/>
<evidence type="ECO:0000313" key="2">
    <source>
        <dbReference type="EMBL" id="KAH3688307.1"/>
    </source>
</evidence>
<organism evidence="2 3">
    <name type="scientific">Wickerhamomyces pijperi</name>
    <name type="common">Yeast</name>
    <name type="synonym">Pichia pijperi</name>
    <dbReference type="NCBI Taxonomy" id="599730"/>
    <lineage>
        <taxon>Eukaryota</taxon>
        <taxon>Fungi</taxon>
        <taxon>Dikarya</taxon>
        <taxon>Ascomycota</taxon>
        <taxon>Saccharomycotina</taxon>
        <taxon>Saccharomycetes</taxon>
        <taxon>Phaffomycetales</taxon>
        <taxon>Wickerhamomycetaceae</taxon>
        <taxon>Wickerhamomyces</taxon>
    </lineage>
</organism>
<keyword evidence="3" id="KW-1185">Reference proteome</keyword>
<protein>
    <submittedName>
        <fullName evidence="2">Uncharacterized protein</fullName>
    </submittedName>
</protein>
<sequence>MPSVHWLSVKSGISRSSRSSSSANSSLFKPSPNPSNFISSSAFSPSSPYSSELSDTISSTTSAFFGERLIDCNLVILIPSRLTISLNLALIESPAPNGNSITSILLCS</sequence>
<name>A0A9P8QC33_WICPI</name>
<feature type="compositionally biased region" description="Low complexity" evidence="1">
    <location>
        <begin position="8"/>
        <end position="32"/>
    </location>
</feature>
<reference evidence="2" key="1">
    <citation type="journal article" date="2021" name="Open Biol.">
        <title>Shared evolutionary footprints suggest mitochondrial oxidative damage underlies multiple complex I losses in fungi.</title>
        <authorList>
            <person name="Schikora-Tamarit M.A."/>
            <person name="Marcet-Houben M."/>
            <person name="Nosek J."/>
            <person name="Gabaldon T."/>
        </authorList>
    </citation>
    <scope>NUCLEOTIDE SEQUENCE</scope>
    <source>
        <strain evidence="2">CBS2887</strain>
    </source>
</reference>
<accession>A0A9P8QC33</accession>
<gene>
    <name evidence="2" type="ORF">WICPIJ_000715</name>
</gene>
<feature type="region of interest" description="Disordered" evidence="1">
    <location>
        <begin position="1"/>
        <end position="32"/>
    </location>
</feature>
<dbReference type="EMBL" id="JAEUBG010000440">
    <property type="protein sequence ID" value="KAH3688307.1"/>
    <property type="molecule type" value="Genomic_DNA"/>
</dbReference>